<dbReference type="InterPro" id="IPR019650">
    <property type="entry name" value="DUF2513"/>
</dbReference>
<dbReference type="AlphaFoldDB" id="A0A656HIG3"/>
<dbReference type="EMBL" id="JH651384">
    <property type="protein sequence ID" value="EIJ35286.1"/>
    <property type="molecule type" value="Genomic_DNA"/>
</dbReference>
<organism evidence="1 2">
    <name type="scientific">Thiothrix nivea (strain ATCC 35100 / DSM 5205 / JP2)</name>
    <dbReference type="NCBI Taxonomy" id="870187"/>
    <lineage>
        <taxon>Bacteria</taxon>
        <taxon>Pseudomonadati</taxon>
        <taxon>Pseudomonadota</taxon>
        <taxon>Gammaproteobacteria</taxon>
        <taxon>Thiotrichales</taxon>
        <taxon>Thiotrichaceae</taxon>
        <taxon>Thiothrix</taxon>
    </lineage>
</organism>
<dbReference type="OrthoDB" id="307608at2"/>
<evidence type="ECO:0000313" key="2">
    <source>
        <dbReference type="Proteomes" id="UP000005317"/>
    </source>
</evidence>
<dbReference type="Proteomes" id="UP000005317">
    <property type="component" value="Unassembled WGS sequence"/>
</dbReference>
<reference evidence="2" key="1">
    <citation type="journal article" date="2011" name="Stand. Genomic Sci.">
        <title>Genome sequence of the filamentous, gliding Thiothrix nivea neotype strain (JP2(T)).</title>
        <authorList>
            <person name="Lapidus A."/>
            <person name="Nolan M."/>
            <person name="Lucas S."/>
            <person name="Glavina Del Rio T."/>
            <person name="Tice H."/>
            <person name="Cheng J.F."/>
            <person name="Tapia R."/>
            <person name="Han C."/>
            <person name="Goodwin L."/>
            <person name="Pitluck S."/>
            <person name="Liolios K."/>
            <person name="Pagani I."/>
            <person name="Ivanova N."/>
            <person name="Huntemann M."/>
            <person name="Mavromatis K."/>
            <person name="Mikhailova N."/>
            <person name="Pati A."/>
            <person name="Chen A."/>
            <person name="Palaniappan K."/>
            <person name="Land M."/>
            <person name="Brambilla E.M."/>
            <person name="Rohde M."/>
            <person name="Abt B."/>
            <person name="Verbarg S."/>
            <person name="Goker M."/>
            <person name="Bristow J."/>
            <person name="Eisen J.A."/>
            <person name="Markowitz V."/>
            <person name="Hugenholtz P."/>
            <person name="Kyrpides N.C."/>
            <person name="Klenk H.P."/>
            <person name="Woyke T."/>
        </authorList>
    </citation>
    <scope>NUCLEOTIDE SEQUENCE [LARGE SCALE GENOMIC DNA]</scope>
    <source>
        <strain evidence="2">ATCC 35100 / DSM 5205 / JP2</strain>
    </source>
</reference>
<sequence>MKIDHEFLKKILDFFESADKPTITLVDFENNAFLDDEHCFVFHMQILCDRKLVQREDGEAGFGIVDSNRGEYGWIAVPLRLTADGHDFLEALRNDEVWAKLKTDFKDASIGTLWSVSKQLLEGYLKKKVESLIVI</sequence>
<keyword evidence="2" id="KW-1185">Reference proteome</keyword>
<gene>
    <name evidence="1" type="ORF">Thini_2749</name>
</gene>
<dbReference type="Pfam" id="PF10711">
    <property type="entry name" value="DUF2513"/>
    <property type="match status" value="1"/>
</dbReference>
<accession>A0A656HIG3</accession>
<proteinExistence type="predicted"/>
<evidence type="ECO:0000313" key="1">
    <source>
        <dbReference type="EMBL" id="EIJ35286.1"/>
    </source>
</evidence>
<name>A0A656HIG3_THINJ</name>
<protein>
    <recommendedName>
        <fullName evidence="3">DUF2513 domain-containing protein</fullName>
    </recommendedName>
</protein>
<evidence type="ECO:0008006" key="3">
    <source>
        <dbReference type="Google" id="ProtNLM"/>
    </source>
</evidence>
<dbReference type="RefSeq" id="WP_002709193.1">
    <property type="nucleotide sequence ID" value="NZ_JH651384.1"/>
</dbReference>